<dbReference type="InterPro" id="IPR000873">
    <property type="entry name" value="AMP-dep_synth/lig_dom"/>
</dbReference>
<dbReference type="InterPro" id="IPR023213">
    <property type="entry name" value="CAT-like_dom_sf"/>
</dbReference>
<dbReference type="Gene3D" id="3.30.300.30">
    <property type="match status" value="1"/>
</dbReference>
<dbReference type="GO" id="GO:0005737">
    <property type="term" value="C:cytoplasm"/>
    <property type="evidence" value="ECO:0007669"/>
    <property type="project" value="TreeGrafter"/>
</dbReference>
<dbReference type="EMBL" id="CAJNON010000665">
    <property type="protein sequence ID" value="CAF1349199.1"/>
    <property type="molecule type" value="Genomic_DNA"/>
</dbReference>
<evidence type="ECO:0000256" key="3">
    <source>
        <dbReference type="SAM" id="MobiDB-lite"/>
    </source>
</evidence>
<dbReference type="Gene3D" id="3.30.559.10">
    <property type="entry name" value="Chloramphenicol acetyltransferase-like domain"/>
    <property type="match status" value="1"/>
</dbReference>
<dbReference type="GO" id="GO:0043041">
    <property type="term" value="P:amino acid activation for nonribosomal peptide biosynthetic process"/>
    <property type="evidence" value="ECO:0007669"/>
    <property type="project" value="TreeGrafter"/>
</dbReference>
<dbReference type="OrthoDB" id="10253869at2759"/>
<sequence>MSTTIKKKKKVRPRGLYLKQKLVNAVTAVLDDEMTSVFAQTEYGVPQSTIRMHVNNVSLGIGGGRRSYLNNQQEGYLVDLINVAKRAWKSIVSTYFRRSQKKSIRKIDFPKSLNELYQRAITTITVSGGFRNSGAWPHNPDAMKHKVVRSRKSQNQVDTNNLSATDVLTSLNNAIQTLDTLANNSTYSSNLIQNNTNSSQHVSRRNRTLDDSDEDESDSGELIDVSRLHNIPVTDNESIHSDESFDIVQIPNNIKSTRTLPTTNSLMSPQAAAKSIITTYSKDKTIPSSSSTQPIKTNSRIRVQRERCSVKLVKLLESIINNECSIWNLCGPAETTLQSLFHHVNSQVDTATIPLGRPLPNYSCTVEDNFGLPVFIGQEGEILVRGVGIFPGYLGRDDLTTKALLEIDGQLFYRTGDLAKIDNNGLLHYQGRKDHQIKLHGQRIELGEIERCLLNTSISACVVIKWNDDYLVAYVQSSDINEQELREHCQSHLPLHMIPSIFIILEKLPLNANGKVDRNKLPSPDFSLTTLLSSDKYDTPLNQFEERIHTIWCQVLHADENHISRNTSFFSVGGHSLLFIELYHHYQSVFNFDAHTLSIAPFLQQPTIFQHSQLLQTVIINNIKPTQWHTLHINKGIASFAQERIFLDEQVRFSSDIAIYNELFTLQVVQGSLSLDRLSQALRYVLNKHKILRTSIIFSNDDGVLKQCITDMHRTFTITMNQTFENENELQDIIYQTTINPNLFDLSTGYVFHAEILKHQISLNEIENNSNESIMNSDVLLIAFHHAASDRASSSIFFNDLCLAYNTNAISIENDESLQYIDYSIHEHLIDMTTSRKFWYLQLEGYNWESRLLLPVDRHRVSNDHRSSSASITQISFDNDISQSFLDYASIHHVTPFQLGLTILYAFLFKLTHGESDLCISCLNANRYKTELQNIMGMFVSTLPYRVQLDPHWSFDELVKCVREICLSILEHSHYPLQHILANVHTDQSNISFLETMYDFITISSHSDELSLDGTSLKQVSFKQSFEVAKFDFMLTFIYNPMLENNRLSFHLTCSYDLFDEITVTNIGRRLEYCFQQLFSSNQTINRIGTCFPSVSKIDLILPEETEEMEDVIFCRQSHILNEGIFI</sequence>
<dbReference type="Pfam" id="PF00668">
    <property type="entry name" value="Condensation"/>
    <property type="match status" value="1"/>
</dbReference>
<dbReference type="InterPro" id="IPR042099">
    <property type="entry name" value="ANL_N_sf"/>
</dbReference>
<dbReference type="PANTHER" id="PTHR45527">
    <property type="entry name" value="NONRIBOSOMAL PEPTIDE SYNTHETASE"/>
    <property type="match status" value="1"/>
</dbReference>
<dbReference type="SUPFAM" id="SSF47336">
    <property type="entry name" value="ACP-like"/>
    <property type="match status" value="1"/>
</dbReference>
<feature type="region of interest" description="Disordered" evidence="3">
    <location>
        <begin position="191"/>
        <end position="222"/>
    </location>
</feature>
<dbReference type="SUPFAM" id="SSF56801">
    <property type="entry name" value="Acetyl-CoA synthetase-like"/>
    <property type="match status" value="1"/>
</dbReference>
<evidence type="ECO:0000256" key="1">
    <source>
        <dbReference type="ARBA" id="ARBA00022450"/>
    </source>
</evidence>
<dbReference type="Pfam" id="PF00501">
    <property type="entry name" value="AMP-binding"/>
    <property type="match status" value="1"/>
</dbReference>
<dbReference type="SUPFAM" id="SSF52777">
    <property type="entry name" value="CoA-dependent acyltransferases"/>
    <property type="match status" value="2"/>
</dbReference>
<feature type="compositionally biased region" description="Polar residues" evidence="3">
    <location>
        <begin position="191"/>
        <end position="201"/>
    </location>
</feature>
<dbReference type="Pfam" id="PF00550">
    <property type="entry name" value="PP-binding"/>
    <property type="match status" value="1"/>
</dbReference>
<name>A0A815H9M6_9BILA</name>
<feature type="domain" description="Carrier" evidence="4">
    <location>
        <begin position="539"/>
        <end position="619"/>
    </location>
</feature>
<dbReference type="InterPro" id="IPR009081">
    <property type="entry name" value="PP-bd_ACP"/>
</dbReference>
<gene>
    <name evidence="5" type="ORF">VCS650_LOCUS33671</name>
</gene>
<dbReference type="PROSITE" id="PS50075">
    <property type="entry name" value="CARRIER"/>
    <property type="match status" value="1"/>
</dbReference>
<reference evidence="5" key="1">
    <citation type="submission" date="2021-02" db="EMBL/GenBank/DDBJ databases">
        <authorList>
            <person name="Nowell W R."/>
        </authorList>
    </citation>
    <scope>NUCLEOTIDE SEQUENCE</scope>
</reference>
<proteinExistence type="predicted"/>
<dbReference type="Proteomes" id="UP000663891">
    <property type="component" value="Unassembled WGS sequence"/>
</dbReference>
<dbReference type="Gene3D" id="3.30.559.30">
    <property type="entry name" value="Nonribosomal peptide synthetase, condensation domain"/>
    <property type="match status" value="1"/>
</dbReference>
<evidence type="ECO:0000313" key="5">
    <source>
        <dbReference type="EMBL" id="CAF1349199.1"/>
    </source>
</evidence>
<keyword evidence="1" id="KW-0596">Phosphopantetheine</keyword>
<evidence type="ECO:0000259" key="4">
    <source>
        <dbReference type="PROSITE" id="PS50075"/>
    </source>
</evidence>
<comment type="caution">
    <text evidence="5">The sequence shown here is derived from an EMBL/GenBank/DDBJ whole genome shotgun (WGS) entry which is preliminary data.</text>
</comment>
<accession>A0A815H9M6</accession>
<dbReference type="GO" id="GO:0044550">
    <property type="term" value="P:secondary metabolite biosynthetic process"/>
    <property type="evidence" value="ECO:0007669"/>
    <property type="project" value="TreeGrafter"/>
</dbReference>
<dbReference type="InterPro" id="IPR001242">
    <property type="entry name" value="Condensation_dom"/>
</dbReference>
<organism evidence="5 6">
    <name type="scientific">Adineta steineri</name>
    <dbReference type="NCBI Taxonomy" id="433720"/>
    <lineage>
        <taxon>Eukaryota</taxon>
        <taxon>Metazoa</taxon>
        <taxon>Spiralia</taxon>
        <taxon>Gnathifera</taxon>
        <taxon>Rotifera</taxon>
        <taxon>Eurotatoria</taxon>
        <taxon>Bdelloidea</taxon>
        <taxon>Adinetida</taxon>
        <taxon>Adinetidae</taxon>
        <taxon>Adineta</taxon>
    </lineage>
</organism>
<evidence type="ECO:0000256" key="2">
    <source>
        <dbReference type="ARBA" id="ARBA00022553"/>
    </source>
</evidence>
<dbReference type="GO" id="GO:0031177">
    <property type="term" value="F:phosphopantetheine binding"/>
    <property type="evidence" value="ECO:0007669"/>
    <property type="project" value="TreeGrafter"/>
</dbReference>
<evidence type="ECO:0000313" key="6">
    <source>
        <dbReference type="Proteomes" id="UP000663891"/>
    </source>
</evidence>
<protein>
    <recommendedName>
        <fullName evidence="4">Carrier domain-containing protein</fullName>
    </recommendedName>
</protein>
<dbReference type="Gene3D" id="3.40.50.12780">
    <property type="entry name" value="N-terminal domain of ligase-like"/>
    <property type="match status" value="1"/>
</dbReference>
<dbReference type="InterPro" id="IPR036736">
    <property type="entry name" value="ACP-like_sf"/>
</dbReference>
<dbReference type="AlphaFoldDB" id="A0A815H9M6"/>
<dbReference type="Gene3D" id="1.10.1200.10">
    <property type="entry name" value="ACP-like"/>
    <property type="match status" value="1"/>
</dbReference>
<feature type="compositionally biased region" description="Acidic residues" evidence="3">
    <location>
        <begin position="211"/>
        <end position="221"/>
    </location>
</feature>
<keyword evidence="2" id="KW-0597">Phosphoprotein</keyword>
<dbReference type="PANTHER" id="PTHR45527:SF1">
    <property type="entry name" value="FATTY ACID SYNTHASE"/>
    <property type="match status" value="1"/>
</dbReference>
<dbReference type="GO" id="GO:0003824">
    <property type="term" value="F:catalytic activity"/>
    <property type="evidence" value="ECO:0007669"/>
    <property type="project" value="InterPro"/>
</dbReference>
<dbReference type="InterPro" id="IPR045851">
    <property type="entry name" value="AMP-bd_C_sf"/>
</dbReference>